<feature type="compositionally biased region" description="Polar residues" evidence="1">
    <location>
        <begin position="829"/>
        <end position="838"/>
    </location>
</feature>
<dbReference type="Proteomes" id="UP001583280">
    <property type="component" value="Unassembled WGS sequence"/>
</dbReference>
<organism evidence="2 3">
    <name type="scientific">Ceratocystis pirilliformis</name>
    <dbReference type="NCBI Taxonomy" id="259994"/>
    <lineage>
        <taxon>Eukaryota</taxon>
        <taxon>Fungi</taxon>
        <taxon>Dikarya</taxon>
        <taxon>Ascomycota</taxon>
        <taxon>Pezizomycotina</taxon>
        <taxon>Sordariomycetes</taxon>
        <taxon>Hypocreomycetidae</taxon>
        <taxon>Microascales</taxon>
        <taxon>Ceratocystidaceae</taxon>
        <taxon>Ceratocystis</taxon>
    </lineage>
</organism>
<feature type="compositionally biased region" description="Low complexity" evidence="1">
    <location>
        <begin position="1245"/>
        <end position="1279"/>
    </location>
</feature>
<feature type="compositionally biased region" description="Basic and acidic residues" evidence="1">
    <location>
        <begin position="292"/>
        <end position="301"/>
    </location>
</feature>
<feature type="compositionally biased region" description="Polar residues" evidence="1">
    <location>
        <begin position="585"/>
        <end position="597"/>
    </location>
</feature>
<feature type="region of interest" description="Disordered" evidence="1">
    <location>
        <begin position="1299"/>
        <end position="1444"/>
    </location>
</feature>
<feature type="compositionally biased region" description="Basic and acidic residues" evidence="1">
    <location>
        <begin position="141"/>
        <end position="150"/>
    </location>
</feature>
<feature type="region of interest" description="Disordered" evidence="1">
    <location>
        <begin position="758"/>
        <end position="916"/>
    </location>
</feature>
<comment type="caution">
    <text evidence="2">The sequence shown here is derived from an EMBL/GenBank/DDBJ whole genome shotgun (WGS) entry which is preliminary data.</text>
</comment>
<feature type="region of interest" description="Disordered" evidence="1">
    <location>
        <begin position="1212"/>
        <end position="1284"/>
    </location>
</feature>
<accession>A0ABR3ZE97</accession>
<feature type="compositionally biased region" description="Basic and acidic residues" evidence="1">
    <location>
        <begin position="758"/>
        <end position="768"/>
    </location>
</feature>
<feature type="compositionally biased region" description="Polar residues" evidence="1">
    <location>
        <begin position="122"/>
        <end position="138"/>
    </location>
</feature>
<reference evidence="2 3" key="1">
    <citation type="journal article" date="2024" name="IMA Fungus">
        <title>IMA Genome - F19 : A genome assembly and annotation guide to empower mycologists, including annotated draft genome sequences of Ceratocystis pirilliformis, Diaporthe australafricana, Fusarium ophioides, Paecilomyces lecythidis, and Sporothrix stenoceras.</title>
        <authorList>
            <person name="Aylward J."/>
            <person name="Wilson A.M."/>
            <person name="Visagie C.M."/>
            <person name="Spraker J."/>
            <person name="Barnes I."/>
            <person name="Buitendag C."/>
            <person name="Ceriani C."/>
            <person name="Del Mar Angel L."/>
            <person name="du Plessis D."/>
            <person name="Fuchs T."/>
            <person name="Gasser K."/>
            <person name="Kramer D."/>
            <person name="Li W."/>
            <person name="Munsamy K."/>
            <person name="Piso A."/>
            <person name="Price J.L."/>
            <person name="Sonnekus B."/>
            <person name="Thomas C."/>
            <person name="van der Nest A."/>
            <person name="van Dijk A."/>
            <person name="van Heerden A."/>
            <person name="van Vuuren N."/>
            <person name="Yilmaz N."/>
            <person name="Duong T.A."/>
            <person name="van der Merwe N.A."/>
            <person name="Wingfield M.J."/>
            <person name="Wingfield B.D."/>
        </authorList>
    </citation>
    <scope>NUCLEOTIDE SEQUENCE [LARGE SCALE GENOMIC DNA]</scope>
    <source>
        <strain evidence="2 3">CMW 12675</strain>
    </source>
</reference>
<feature type="compositionally biased region" description="Low complexity" evidence="1">
    <location>
        <begin position="872"/>
        <end position="896"/>
    </location>
</feature>
<feature type="compositionally biased region" description="Polar residues" evidence="1">
    <location>
        <begin position="723"/>
        <end position="737"/>
    </location>
</feature>
<feature type="compositionally biased region" description="Polar residues" evidence="1">
    <location>
        <begin position="433"/>
        <end position="471"/>
    </location>
</feature>
<evidence type="ECO:0000313" key="2">
    <source>
        <dbReference type="EMBL" id="KAL1898986.1"/>
    </source>
</evidence>
<feature type="compositionally biased region" description="Gly residues" evidence="1">
    <location>
        <begin position="599"/>
        <end position="612"/>
    </location>
</feature>
<feature type="compositionally biased region" description="Basic and acidic residues" evidence="1">
    <location>
        <begin position="902"/>
        <end position="916"/>
    </location>
</feature>
<proteinExistence type="predicted"/>
<feature type="compositionally biased region" description="Low complexity" evidence="1">
    <location>
        <begin position="104"/>
        <end position="121"/>
    </location>
</feature>
<feature type="compositionally biased region" description="Polar residues" evidence="1">
    <location>
        <begin position="1336"/>
        <end position="1351"/>
    </location>
</feature>
<feature type="compositionally biased region" description="Low complexity" evidence="1">
    <location>
        <begin position="1402"/>
        <end position="1422"/>
    </location>
</feature>
<feature type="compositionally biased region" description="Basic and acidic residues" evidence="1">
    <location>
        <begin position="1378"/>
        <end position="1397"/>
    </location>
</feature>
<feature type="region of interest" description="Disordered" evidence="1">
    <location>
        <begin position="689"/>
        <end position="737"/>
    </location>
</feature>
<feature type="compositionally biased region" description="Low complexity" evidence="1">
    <location>
        <begin position="46"/>
        <end position="68"/>
    </location>
</feature>
<feature type="region of interest" description="Disordered" evidence="1">
    <location>
        <begin position="37"/>
        <end position="152"/>
    </location>
</feature>
<feature type="region of interest" description="Disordered" evidence="1">
    <location>
        <begin position="1082"/>
        <end position="1118"/>
    </location>
</feature>
<feature type="compositionally biased region" description="Low complexity" evidence="1">
    <location>
        <begin position="185"/>
        <end position="203"/>
    </location>
</feature>
<protein>
    <submittedName>
        <fullName evidence="2">Uncharacterized protein</fullName>
    </submittedName>
</protein>
<feature type="compositionally biased region" description="Polar residues" evidence="1">
    <location>
        <begin position="791"/>
        <end position="801"/>
    </location>
</feature>
<feature type="compositionally biased region" description="Low complexity" evidence="1">
    <location>
        <begin position="1322"/>
        <end position="1335"/>
    </location>
</feature>
<feature type="compositionally biased region" description="Low complexity" evidence="1">
    <location>
        <begin position="250"/>
        <end position="266"/>
    </location>
</feature>
<gene>
    <name evidence="2" type="ORF">Cpir12675_001646</name>
</gene>
<sequence>MMAATTTATNKSVDADDYNNSRAVACSSQHMQTHTLASASAEPGLSCSSVSSSSSSSITNNEPPSSISDTAIAATVEEHRKQQISHSHAPALQKQSAKDSADAQPSQRQPPVTTTTTTSVTDGSDSESLTLASSTNIPKQDATKKPDRASSLKKATTFKAVSVNKTFLAAKSAMSASQLKTNDKSAPSSAASTPPNSSTLPATRPRLIAKTGGSGPLPKFAGINSGRSSVTPEPAGVWNKNPPPPPPPATTTSSTSTTQATATATPLVDHSKLTDEELKKHGIHVANRLHTDDSKTSHNDWADIEDDDDEWAVPDSITWTDGTKTTLPPADEVLQSPTLSPPASPSPSKHQPDTPAAANVNTVPSTGARYSARASGATPYVPGTANKPGLILRNTGDKPSLIAKAPPAAAPAKSPWATLPAVDRASPVVPFVSSPQQSQRNIHGQHQGYNSNSNNRMAPPQDSYQSRNFDSSMDKRAGGDYGGHQDYMVQRSRQTTTSQDYKHSSGYPPRQMPNEGPYSRSRSGSSNMGHGPDRFHHMNNNSPSSNYHNPDSSHLGRYAAPRRPSFNNGPLPFSHGRQHGLISASGRSASGDYTSANGPEGGGANSHGGSSHGGLPPHGAMASTSDMARPLEPNNIQSQRPMIYRGHNPSPNNIEVDGSAIALPVEIPEEETAEFQKKLMRERAEEAMRRRQEEERREEAAKQERLRLKLEALGPAPERQSTKKQTPVSSSVQPSTADAVTTALETVPVPVALQARLRDQVPADRNKPQDAAYPVLPSEQPVPNKVALDASNDTPTHTSKQPRVWESSGVSPNAQIAGPPPSRDLATASWGSGSNAQAPRNVWGAPNNDRGLGNGTFITDMSGLASVTPNKTTSGPTPIGPPSSSSNTRVTSSVWSAATPDAEGRGIRESRSGSKFHSIEKTGTVNAEHHHPHSHPSAILKPAWRSAAEAEASCDFKPTSVESSAVPVQSRTSRFFPTCDPQPTQSPAYATALSTSSIGPVVEQPGIRIKSPSPPPPIAEDHPVYDGNPSHPMVSFPKPQPVVKLPPALDGSASTLASGRALAAPPSASGHWQDKINSLLSGHKPQHHRESFDHGSPQIHHSRPVSRNSGASHSAHNSLASPLPQIAELPTTMPMSTECFEEPEMGSLPSIHIPKDVPEAAWNPATPQTKQLPRRFTIIHNTSAGNPDFYEPSGQIRISLAGMSDPRFVFHASARSSRTQSRGSGGPSRSRRGGNRGHRQEQGHSSASNSTTTYASVSASVSAPPVPAVDSTSVPAASTPKSGPPLTIAAVVAASLAKPHPGHPTASSVLASKSAHPGSEDSAVTASASTPVSHSQVQAPAQTKTHNNQPETSRRATRFNEETSMAKEANGGGHHRREREPRSARGLKESRGSKDSGGHGQGQARSQSQGQGQGQGRPPRGGYKNRGAEWGRREVATSRSQTTV</sequence>
<feature type="region of interest" description="Disordered" evidence="1">
    <location>
        <begin position="292"/>
        <end position="393"/>
    </location>
</feature>
<feature type="compositionally biased region" description="Basic and acidic residues" evidence="1">
    <location>
        <begin position="1352"/>
        <end position="1365"/>
    </location>
</feature>
<feature type="compositionally biased region" description="Basic and acidic residues" evidence="1">
    <location>
        <begin position="689"/>
        <end position="710"/>
    </location>
</feature>
<feature type="compositionally biased region" description="Polar residues" evidence="1">
    <location>
        <begin position="317"/>
        <end position="326"/>
    </location>
</feature>
<feature type="compositionally biased region" description="Polar residues" evidence="1">
    <location>
        <begin position="1105"/>
        <end position="1118"/>
    </location>
</feature>
<evidence type="ECO:0000256" key="1">
    <source>
        <dbReference type="SAM" id="MobiDB-lite"/>
    </source>
</evidence>
<feature type="region of interest" description="Disordered" evidence="1">
    <location>
        <begin position="175"/>
        <end position="268"/>
    </location>
</feature>
<feature type="compositionally biased region" description="Basic and acidic residues" evidence="1">
    <location>
        <begin position="1426"/>
        <end position="1436"/>
    </location>
</feature>
<name>A0ABR3ZE97_9PEZI</name>
<evidence type="ECO:0000313" key="3">
    <source>
        <dbReference type="Proteomes" id="UP001583280"/>
    </source>
</evidence>
<dbReference type="EMBL" id="JAWDJO010000027">
    <property type="protein sequence ID" value="KAL1898986.1"/>
    <property type="molecule type" value="Genomic_DNA"/>
</dbReference>
<feature type="compositionally biased region" description="Low complexity" evidence="1">
    <location>
        <begin position="538"/>
        <end position="553"/>
    </location>
</feature>
<keyword evidence="3" id="KW-1185">Reference proteome</keyword>
<feature type="region of interest" description="Disordered" evidence="1">
    <location>
        <begin position="432"/>
        <end position="633"/>
    </location>
</feature>
<feature type="compositionally biased region" description="Acidic residues" evidence="1">
    <location>
        <begin position="302"/>
        <end position="312"/>
    </location>
</feature>